<keyword evidence="9" id="KW-1185">Reference proteome</keyword>
<dbReference type="NCBIfam" id="TIGR03263">
    <property type="entry name" value="guanyl_kin"/>
    <property type="match status" value="1"/>
</dbReference>
<dbReference type="Proteomes" id="UP001295684">
    <property type="component" value="Unassembled WGS sequence"/>
</dbReference>
<organism evidence="8 9">
    <name type="scientific">Euplotes crassus</name>
    <dbReference type="NCBI Taxonomy" id="5936"/>
    <lineage>
        <taxon>Eukaryota</taxon>
        <taxon>Sar</taxon>
        <taxon>Alveolata</taxon>
        <taxon>Ciliophora</taxon>
        <taxon>Intramacronucleata</taxon>
        <taxon>Spirotrichea</taxon>
        <taxon>Hypotrichia</taxon>
        <taxon>Euplotida</taxon>
        <taxon>Euplotidae</taxon>
        <taxon>Moneuplotes</taxon>
    </lineage>
</organism>
<comment type="caution">
    <text evidence="8">The sequence shown here is derived from an EMBL/GenBank/DDBJ whole genome shotgun (WGS) entry which is preliminary data.</text>
</comment>
<dbReference type="EMBL" id="CAMPGE010023426">
    <property type="protein sequence ID" value="CAI2381366.1"/>
    <property type="molecule type" value="Genomic_DNA"/>
</dbReference>
<evidence type="ECO:0000256" key="3">
    <source>
        <dbReference type="ARBA" id="ARBA00022679"/>
    </source>
</evidence>
<keyword evidence="6" id="KW-0067">ATP-binding</keyword>
<proteinExistence type="inferred from homology"/>
<dbReference type="InterPro" id="IPR027417">
    <property type="entry name" value="P-loop_NTPase"/>
</dbReference>
<dbReference type="CDD" id="cd00071">
    <property type="entry name" value="GMPK"/>
    <property type="match status" value="1"/>
</dbReference>
<evidence type="ECO:0000259" key="7">
    <source>
        <dbReference type="PROSITE" id="PS50052"/>
    </source>
</evidence>
<dbReference type="SMART" id="SM00072">
    <property type="entry name" value="GuKc"/>
    <property type="match status" value="1"/>
</dbReference>
<dbReference type="PROSITE" id="PS50052">
    <property type="entry name" value="GUANYLATE_KINASE_2"/>
    <property type="match status" value="1"/>
</dbReference>
<dbReference type="InterPro" id="IPR008145">
    <property type="entry name" value="GK/Ca_channel_bsu"/>
</dbReference>
<dbReference type="EC" id="2.7.4.8" evidence="2"/>
<evidence type="ECO:0000256" key="2">
    <source>
        <dbReference type="ARBA" id="ARBA00012961"/>
    </source>
</evidence>
<dbReference type="PANTHER" id="PTHR23117">
    <property type="entry name" value="GUANYLATE KINASE-RELATED"/>
    <property type="match status" value="1"/>
</dbReference>
<dbReference type="Pfam" id="PF00625">
    <property type="entry name" value="Guanylate_kin"/>
    <property type="match status" value="1"/>
</dbReference>
<keyword evidence="4" id="KW-0547">Nucleotide-binding</keyword>
<name>A0AAD2D6G7_EUPCR</name>
<dbReference type="InterPro" id="IPR017665">
    <property type="entry name" value="Guanylate_kinase"/>
</dbReference>
<evidence type="ECO:0000313" key="8">
    <source>
        <dbReference type="EMBL" id="CAI2381366.1"/>
    </source>
</evidence>
<dbReference type="Gene3D" id="3.40.50.300">
    <property type="entry name" value="P-loop containing nucleotide triphosphate hydrolases"/>
    <property type="match status" value="1"/>
</dbReference>
<feature type="domain" description="Guanylate kinase-like" evidence="7">
    <location>
        <begin position="7"/>
        <end position="196"/>
    </location>
</feature>
<evidence type="ECO:0000313" key="9">
    <source>
        <dbReference type="Proteomes" id="UP001295684"/>
    </source>
</evidence>
<dbReference type="FunFam" id="3.30.63.10:FF:000002">
    <property type="entry name" value="Guanylate kinase 1"/>
    <property type="match status" value="1"/>
</dbReference>
<evidence type="ECO:0000256" key="6">
    <source>
        <dbReference type="ARBA" id="ARBA00022840"/>
    </source>
</evidence>
<dbReference type="GO" id="GO:0005829">
    <property type="term" value="C:cytosol"/>
    <property type="evidence" value="ECO:0007669"/>
    <property type="project" value="TreeGrafter"/>
</dbReference>
<dbReference type="PANTHER" id="PTHR23117:SF13">
    <property type="entry name" value="GUANYLATE KINASE"/>
    <property type="match status" value="1"/>
</dbReference>
<evidence type="ECO:0000256" key="4">
    <source>
        <dbReference type="ARBA" id="ARBA00022741"/>
    </source>
</evidence>
<evidence type="ECO:0000256" key="1">
    <source>
        <dbReference type="ARBA" id="ARBA00005790"/>
    </source>
</evidence>
<dbReference type="PROSITE" id="PS00856">
    <property type="entry name" value="GUANYLATE_KINASE_1"/>
    <property type="match status" value="1"/>
</dbReference>
<dbReference type="GO" id="GO:0004385">
    <property type="term" value="F:GMP kinase activity"/>
    <property type="evidence" value="ECO:0007669"/>
    <property type="project" value="UniProtKB-EC"/>
</dbReference>
<dbReference type="InterPro" id="IPR020590">
    <property type="entry name" value="Guanylate_kinase_CS"/>
</dbReference>
<sequence length="204" mass="23409">MESSASFRPLVVVGPSGVGKGTLIKKVFDKYVDKFSFSVSYTTRDPREGEENGVHYHFIDHEQFQKMEDEDGFIESCNVHTKKYGTAVCELDRIKSEKKIPVLDIDVQGATKVNSKGIDSVFIFIKPTDSEDIEEVRKILSDRLHGRGTENEEQIQGRIDQAAGEIEAFQNSDFFTYTLINDDLEKTTERLFEIMEKEYEQEFK</sequence>
<keyword evidence="5" id="KW-0418">Kinase</keyword>
<dbReference type="AlphaFoldDB" id="A0AAD2D6G7"/>
<gene>
    <name evidence="8" type="ORF">ECRASSUSDP1_LOCUS22821</name>
</gene>
<reference evidence="8" key="1">
    <citation type="submission" date="2023-07" db="EMBL/GenBank/DDBJ databases">
        <authorList>
            <consortium name="AG Swart"/>
            <person name="Singh M."/>
            <person name="Singh A."/>
            <person name="Seah K."/>
            <person name="Emmerich C."/>
        </authorList>
    </citation>
    <scope>NUCLEOTIDE SEQUENCE</scope>
    <source>
        <strain evidence="8">DP1</strain>
    </source>
</reference>
<accession>A0AAD2D6G7</accession>
<dbReference type="SUPFAM" id="SSF52540">
    <property type="entry name" value="P-loop containing nucleoside triphosphate hydrolases"/>
    <property type="match status" value="1"/>
</dbReference>
<dbReference type="GO" id="GO:0005524">
    <property type="term" value="F:ATP binding"/>
    <property type="evidence" value="ECO:0007669"/>
    <property type="project" value="UniProtKB-KW"/>
</dbReference>
<comment type="similarity">
    <text evidence="1">Belongs to the guanylate kinase family.</text>
</comment>
<evidence type="ECO:0000256" key="5">
    <source>
        <dbReference type="ARBA" id="ARBA00022777"/>
    </source>
</evidence>
<protein>
    <recommendedName>
        <fullName evidence="2">guanylate kinase</fullName>
        <ecNumber evidence="2">2.7.4.8</ecNumber>
    </recommendedName>
</protein>
<keyword evidence="3" id="KW-0808">Transferase</keyword>
<dbReference type="InterPro" id="IPR008144">
    <property type="entry name" value="Guanylate_kin-like_dom"/>
</dbReference>